<reference evidence="3" key="1">
    <citation type="submission" date="2020-03" db="EMBL/GenBank/DDBJ databases">
        <title>Genome of Pelagibius litoralis DSM 21314T.</title>
        <authorList>
            <person name="Wang G."/>
        </authorList>
    </citation>
    <scope>NUCLEOTIDE SEQUENCE</scope>
    <source>
        <strain evidence="3">DSM 21314</strain>
    </source>
</reference>
<feature type="transmembrane region" description="Helical" evidence="1">
    <location>
        <begin position="199"/>
        <end position="217"/>
    </location>
</feature>
<dbReference type="InterPro" id="IPR000620">
    <property type="entry name" value="EamA_dom"/>
</dbReference>
<proteinExistence type="predicted"/>
<feature type="transmembrane region" description="Helical" evidence="1">
    <location>
        <begin position="254"/>
        <end position="273"/>
    </location>
</feature>
<comment type="caution">
    <text evidence="3">The sequence shown here is derived from an EMBL/GenBank/DDBJ whole genome shotgun (WGS) entry which is preliminary data.</text>
</comment>
<evidence type="ECO:0000256" key="1">
    <source>
        <dbReference type="SAM" id="Phobius"/>
    </source>
</evidence>
<evidence type="ECO:0000313" key="3">
    <source>
        <dbReference type="EMBL" id="NIA69622.1"/>
    </source>
</evidence>
<evidence type="ECO:0000259" key="2">
    <source>
        <dbReference type="Pfam" id="PF00892"/>
    </source>
</evidence>
<keyword evidence="1" id="KW-1133">Transmembrane helix</keyword>
<dbReference type="RefSeq" id="WP_167225392.1">
    <property type="nucleotide sequence ID" value="NZ_JAAQPH010000009.1"/>
</dbReference>
<feature type="transmembrane region" description="Helical" evidence="1">
    <location>
        <begin position="229"/>
        <end position="248"/>
    </location>
</feature>
<feature type="transmembrane region" description="Helical" evidence="1">
    <location>
        <begin position="139"/>
        <end position="160"/>
    </location>
</feature>
<keyword evidence="1" id="KW-0812">Transmembrane</keyword>
<keyword evidence="4" id="KW-1185">Reference proteome</keyword>
<organism evidence="3 4">
    <name type="scientific">Pelagibius litoralis</name>
    <dbReference type="NCBI Taxonomy" id="374515"/>
    <lineage>
        <taxon>Bacteria</taxon>
        <taxon>Pseudomonadati</taxon>
        <taxon>Pseudomonadota</taxon>
        <taxon>Alphaproteobacteria</taxon>
        <taxon>Rhodospirillales</taxon>
        <taxon>Rhodovibrionaceae</taxon>
        <taxon>Pelagibius</taxon>
    </lineage>
</organism>
<dbReference type="EMBL" id="JAAQPH010000009">
    <property type="protein sequence ID" value="NIA69622.1"/>
    <property type="molecule type" value="Genomic_DNA"/>
</dbReference>
<feature type="transmembrane region" description="Helical" evidence="1">
    <location>
        <begin position="89"/>
        <end position="108"/>
    </location>
</feature>
<dbReference type="PANTHER" id="PTHR22911:SF135">
    <property type="entry name" value="BLR4310 PROTEIN"/>
    <property type="match status" value="1"/>
</dbReference>
<dbReference type="Gene3D" id="1.10.3730.20">
    <property type="match status" value="1"/>
</dbReference>
<dbReference type="Proteomes" id="UP000761264">
    <property type="component" value="Unassembled WGS sequence"/>
</dbReference>
<keyword evidence="1" id="KW-0472">Membrane</keyword>
<sequence>MLLTTLGVLILTPDTLLVRLVDLDPFSLLVWRGLLQALGTTAILFILYRGRTWESFHAVGRRGLLAAGFFTGSTFFFILALHATSVANTLVIIAAAPLCAALMSRIFLGESIAGRTWAAIFGALAGIAILAWNDLGAGQFWGNLFALAVAFCLAGNFTILRHSKAVNMIPSMAIGGIMVAVLALPFADFTAIVPPGPRFGYLLLMGLVVLPLSFALITLGPRSLPAAEVALILLLETVLGPLWVWLAIEEYPGDWSLIGGGVVVLTLVAHALAANGKSRSP</sequence>
<dbReference type="Pfam" id="PF00892">
    <property type="entry name" value="EamA"/>
    <property type="match status" value="2"/>
</dbReference>
<dbReference type="SUPFAM" id="SSF103481">
    <property type="entry name" value="Multidrug resistance efflux transporter EmrE"/>
    <property type="match status" value="2"/>
</dbReference>
<gene>
    <name evidence="3" type="ORF">HBA54_13555</name>
</gene>
<protein>
    <submittedName>
        <fullName evidence="3">DMT family transporter</fullName>
    </submittedName>
</protein>
<dbReference type="PANTHER" id="PTHR22911">
    <property type="entry name" value="ACYL-MALONYL CONDENSING ENZYME-RELATED"/>
    <property type="match status" value="1"/>
</dbReference>
<accession>A0A967EY76</accession>
<evidence type="ECO:0000313" key="4">
    <source>
        <dbReference type="Proteomes" id="UP000761264"/>
    </source>
</evidence>
<feature type="transmembrane region" description="Helical" evidence="1">
    <location>
        <begin position="115"/>
        <end position="133"/>
    </location>
</feature>
<feature type="transmembrane region" description="Helical" evidence="1">
    <location>
        <begin position="62"/>
        <end position="83"/>
    </location>
</feature>
<dbReference type="GO" id="GO:0016020">
    <property type="term" value="C:membrane"/>
    <property type="evidence" value="ECO:0007669"/>
    <property type="project" value="InterPro"/>
</dbReference>
<dbReference type="InterPro" id="IPR037185">
    <property type="entry name" value="EmrE-like"/>
</dbReference>
<name>A0A967EY76_9PROT</name>
<dbReference type="AlphaFoldDB" id="A0A967EY76"/>
<feature type="domain" description="EamA" evidence="2">
    <location>
        <begin position="141"/>
        <end position="267"/>
    </location>
</feature>
<feature type="transmembrane region" description="Helical" evidence="1">
    <location>
        <begin position="172"/>
        <end position="193"/>
    </location>
</feature>
<feature type="domain" description="EamA" evidence="2">
    <location>
        <begin position="17"/>
        <end position="131"/>
    </location>
</feature>
<feature type="transmembrane region" description="Helical" evidence="1">
    <location>
        <begin position="30"/>
        <end position="50"/>
    </location>
</feature>